<name>A0A0L0EZ71_9EUKA</name>
<keyword evidence="2" id="KW-1185">Reference proteome</keyword>
<protein>
    <submittedName>
        <fullName evidence="1">Uncharacterized protein</fullName>
    </submittedName>
</protein>
<evidence type="ECO:0000313" key="2">
    <source>
        <dbReference type="Proteomes" id="UP000054560"/>
    </source>
</evidence>
<accession>A0A0L0EZ71</accession>
<dbReference type="AlphaFoldDB" id="A0A0L0EZ71"/>
<gene>
    <name evidence="1" type="ORF">SARC_17796</name>
</gene>
<organism evidence="1 2">
    <name type="scientific">Sphaeroforma arctica JP610</name>
    <dbReference type="NCBI Taxonomy" id="667725"/>
    <lineage>
        <taxon>Eukaryota</taxon>
        <taxon>Ichthyosporea</taxon>
        <taxon>Ichthyophonida</taxon>
        <taxon>Sphaeroforma</taxon>
    </lineage>
</organism>
<evidence type="ECO:0000313" key="1">
    <source>
        <dbReference type="EMBL" id="KNC69689.1"/>
    </source>
</evidence>
<proteinExistence type="predicted"/>
<dbReference type="RefSeq" id="XP_014143591.1">
    <property type="nucleotide sequence ID" value="XM_014288116.1"/>
</dbReference>
<dbReference type="EMBL" id="KQ253723">
    <property type="protein sequence ID" value="KNC69689.1"/>
    <property type="molecule type" value="Genomic_DNA"/>
</dbReference>
<sequence length="102" mass="11072">MPVHLQVCLVVATPGVIPSSQKVIVYVGRKEPQMVIKTLMTDIACINHNHTNVNAPIKHTTAHTQTILHNLVAEYASKKDLSDEDVYGSNDEVGAGVQGALW</sequence>
<reference evidence="1 2" key="1">
    <citation type="submission" date="2011-02" db="EMBL/GenBank/DDBJ databases">
        <title>The Genome Sequence of Sphaeroforma arctica JP610.</title>
        <authorList>
            <consortium name="The Broad Institute Genome Sequencing Platform"/>
            <person name="Russ C."/>
            <person name="Cuomo C."/>
            <person name="Young S.K."/>
            <person name="Zeng Q."/>
            <person name="Gargeya S."/>
            <person name="Alvarado L."/>
            <person name="Berlin A."/>
            <person name="Chapman S.B."/>
            <person name="Chen Z."/>
            <person name="Freedman E."/>
            <person name="Gellesch M."/>
            <person name="Goldberg J."/>
            <person name="Griggs A."/>
            <person name="Gujja S."/>
            <person name="Heilman E."/>
            <person name="Heiman D."/>
            <person name="Howarth C."/>
            <person name="Mehta T."/>
            <person name="Neiman D."/>
            <person name="Pearson M."/>
            <person name="Roberts A."/>
            <person name="Saif S."/>
            <person name="Shea T."/>
            <person name="Shenoy N."/>
            <person name="Sisk P."/>
            <person name="Stolte C."/>
            <person name="Sykes S."/>
            <person name="White J."/>
            <person name="Yandava C."/>
            <person name="Burger G."/>
            <person name="Gray M.W."/>
            <person name="Holland P.W.H."/>
            <person name="King N."/>
            <person name="Lang F.B.F."/>
            <person name="Roger A.J."/>
            <person name="Ruiz-Trillo I."/>
            <person name="Haas B."/>
            <person name="Nusbaum C."/>
            <person name="Birren B."/>
        </authorList>
    </citation>
    <scope>NUCLEOTIDE SEQUENCE [LARGE SCALE GENOMIC DNA]</scope>
    <source>
        <strain evidence="1 2">JP610</strain>
    </source>
</reference>
<dbReference type="GeneID" id="25918300"/>
<dbReference type="Proteomes" id="UP000054560">
    <property type="component" value="Unassembled WGS sequence"/>
</dbReference>
<feature type="non-terminal residue" evidence="1">
    <location>
        <position position="102"/>
    </location>
</feature>